<evidence type="ECO:0000256" key="1">
    <source>
        <dbReference type="SAM" id="SignalP"/>
    </source>
</evidence>
<accession>A0A7W5UJY1</accession>
<dbReference type="Proteomes" id="UP000541425">
    <property type="component" value="Unassembled WGS sequence"/>
</dbReference>
<keyword evidence="1" id="KW-0732">Signal</keyword>
<organism evidence="2 3">
    <name type="scientific">Alloprevotella rava</name>
    <dbReference type="NCBI Taxonomy" id="671218"/>
    <lineage>
        <taxon>Bacteria</taxon>
        <taxon>Pseudomonadati</taxon>
        <taxon>Bacteroidota</taxon>
        <taxon>Bacteroidia</taxon>
        <taxon>Bacteroidales</taxon>
        <taxon>Prevotellaceae</taxon>
        <taxon>Alloprevotella</taxon>
    </lineage>
</organism>
<comment type="caution">
    <text evidence="2">The sequence shown here is derived from an EMBL/GenBank/DDBJ whole genome shotgun (WGS) entry which is preliminary data.</text>
</comment>
<protein>
    <submittedName>
        <fullName evidence="2">Uncharacterized protein</fullName>
    </submittedName>
</protein>
<gene>
    <name evidence="2" type="ORF">FHS60_001322</name>
</gene>
<evidence type="ECO:0000313" key="2">
    <source>
        <dbReference type="EMBL" id="MBB3702853.1"/>
    </source>
</evidence>
<name>A0A7W5UJY1_9BACT</name>
<feature type="chain" id="PRO_5030869854" evidence="1">
    <location>
        <begin position="21"/>
        <end position="188"/>
    </location>
</feature>
<proteinExistence type="predicted"/>
<reference evidence="2 3" key="1">
    <citation type="submission" date="2020-08" db="EMBL/GenBank/DDBJ databases">
        <title>Genomic Encyclopedia of Type Strains, Phase IV (KMG-IV): sequencing the most valuable type-strain genomes for metagenomic binning, comparative biology and taxonomic classification.</title>
        <authorList>
            <person name="Goeker M."/>
        </authorList>
    </citation>
    <scope>NUCLEOTIDE SEQUENCE [LARGE SCALE GENOMIC DNA]</scope>
    <source>
        <strain evidence="2 3">DSM 22548</strain>
    </source>
</reference>
<feature type="signal peptide" evidence="1">
    <location>
        <begin position="1"/>
        <end position="20"/>
    </location>
</feature>
<sequence>MSKKLLTLTLAILSISFAFAQKVTVPEPEFSDQTYLLTSNTEYVKLPRETGVVKTKAGASVYLTGIGKIKTRISLPGTTSSVAAKQGEDVRLIIKAANNATDPNSFISIFKFEVKGKERRAQIAEAGTFSGSKSNSLGQIEFQAKKYGTSSYLIVLEGLQPGEYGISLGDPDKLNEKNSMKITTFSVK</sequence>
<dbReference type="RefSeq" id="WP_183696494.1">
    <property type="nucleotide sequence ID" value="NZ_JACICA010000005.1"/>
</dbReference>
<evidence type="ECO:0000313" key="3">
    <source>
        <dbReference type="Proteomes" id="UP000541425"/>
    </source>
</evidence>
<dbReference type="AlphaFoldDB" id="A0A7W5UJY1"/>
<dbReference type="EMBL" id="JACICA010000005">
    <property type="protein sequence ID" value="MBB3702853.1"/>
    <property type="molecule type" value="Genomic_DNA"/>
</dbReference>